<dbReference type="Gene3D" id="1.20.90.10">
    <property type="entry name" value="Phospholipase A2 domain"/>
    <property type="match status" value="1"/>
</dbReference>
<evidence type="ECO:0000313" key="2">
    <source>
        <dbReference type="EMBL" id="MEL3971530.1"/>
    </source>
</evidence>
<dbReference type="InterPro" id="IPR013607">
    <property type="entry name" value="Phospholipase_A2-like"/>
</dbReference>
<feature type="domain" description="Phospholipase A2-like" evidence="1">
    <location>
        <begin position="12"/>
        <end position="65"/>
    </location>
</feature>
<comment type="caution">
    <text evidence="2">The sequence shown here is derived from an EMBL/GenBank/DDBJ whole genome shotgun (WGS) entry which is preliminary data.</text>
</comment>
<dbReference type="RefSeq" id="WP_341980897.1">
    <property type="nucleotide sequence ID" value="NZ_JBBYAF010000006.1"/>
</dbReference>
<dbReference type="SUPFAM" id="SSF48619">
    <property type="entry name" value="Phospholipase A2, PLA2"/>
    <property type="match status" value="1"/>
</dbReference>
<dbReference type="EMBL" id="JBBYAF010000006">
    <property type="protein sequence ID" value="MEL3971530.1"/>
    <property type="molecule type" value="Genomic_DNA"/>
</dbReference>
<proteinExistence type="predicted"/>
<dbReference type="Proteomes" id="UP001389717">
    <property type="component" value="Unassembled WGS sequence"/>
</dbReference>
<organism evidence="2 3">
    <name type="scientific">Rossellomorea oryzaecorticis</name>
    <dbReference type="NCBI Taxonomy" id="1396505"/>
    <lineage>
        <taxon>Bacteria</taxon>
        <taxon>Bacillati</taxon>
        <taxon>Bacillota</taxon>
        <taxon>Bacilli</taxon>
        <taxon>Bacillales</taxon>
        <taxon>Bacillaceae</taxon>
        <taxon>Rossellomorea</taxon>
    </lineage>
</organism>
<accession>A0ABU9K644</accession>
<keyword evidence="3" id="KW-1185">Reference proteome</keyword>
<evidence type="ECO:0000313" key="3">
    <source>
        <dbReference type="Proteomes" id="UP001389717"/>
    </source>
</evidence>
<evidence type="ECO:0000259" key="1">
    <source>
        <dbReference type="Pfam" id="PF08398"/>
    </source>
</evidence>
<name>A0ABU9K644_9BACI</name>
<gene>
    <name evidence="2" type="ORF">AAEO50_04485</name>
</gene>
<dbReference type="Pfam" id="PF08398">
    <property type="entry name" value="Phospholip_A2_4"/>
    <property type="match status" value="1"/>
</dbReference>
<protein>
    <submittedName>
        <fullName evidence="2">Phospholipase</fullName>
    </submittedName>
</protein>
<reference evidence="2 3" key="1">
    <citation type="submission" date="2024-04" db="EMBL/GenBank/DDBJ databases">
        <title>Bacillus oryzaecorticis sp. nov., a moderately halophilic bacterium isolated from rice husks.</title>
        <authorList>
            <person name="Zhu H.-S."/>
        </authorList>
    </citation>
    <scope>NUCLEOTIDE SEQUENCE [LARGE SCALE GENOMIC DNA]</scope>
    <source>
        <strain evidence="2 3">ZC255</strain>
    </source>
</reference>
<sequence length="106" mass="12446">MREKYSPEFCIFPEYKWCGPGCSGPGEPINEVDAACREHDYCYERYGPSCHCDRKFLAQVKPHVDFHTKEGRDALIFYHYMKLQTAIKCGHERRGANRRSNGVRWI</sequence>
<dbReference type="InterPro" id="IPR036444">
    <property type="entry name" value="PLipase_A2_dom_sf"/>
</dbReference>